<dbReference type="EMBL" id="SSNT01000004">
    <property type="protein sequence ID" value="THF81604.1"/>
    <property type="molecule type" value="Genomic_DNA"/>
</dbReference>
<evidence type="ECO:0000313" key="2">
    <source>
        <dbReference type="Proteomes" id="UP000310334"/>
    </source>
</evidence>
<gene>
    <name evidence="1" type="ORF">E6W99_05805</name>
</gene>
<keyword evidence="2" id="KW-1185">Reference proteome</keyword>
<accession>A0A4S4C369</accession>
<dbReference type="NCBIfam" id="NF041644">
    <property type="entry name" value="CBO0543_fam"/>
    <property type="match status" value="1"/>
</dbReference>
<dbReference type="AlphaFoldDB" id="A0A4S4C369"/>
<sequence length="175" mass="20952">MSKQMIDYWYDYSSFDTWQFWVIVGMIIIPLVILYLFIDRKRIFLLGFFGLNIHIWMVYIDAIGTRFNFWEYPYKAIPLLPIHFGLDTSFVPVLFIFLYQWTLIKHKNFYIYSFLVAAGLTFLLKPLLAAHHFMHLKSGANFFYLFLGYILIILISKGITNVFIYLHTKEEKSKD</sequence>
<dbReference type="OrthoDB" id="2591789at2"/>
<name>A0A4S4C369_9BACI</name>
<dbReference type="InterPro" id="IPR048147">
    <property type="entry name" value="CBO0543-like"/>
</dbReference>
<dbReference type="Proteomes" id="UP000310334">
    <property type="component" value="Unassembled WGS sequence"/>
</dbReference>
<evidence type="ECO:0000313" key="1">
    <source>
        <dbReference type="EMBL" id="THF81604.1"/>
    </source>
</evidence>
<comment type="caution">
    <text evidence="1">The sequence shown here is derived from an EMBL/GenBank/DDBJ whole genome shotgun (WGS) entry which is preliminary data.</text>
</comment>
<proteinExistence type="predicted"/>
<reference evidence="1 2" key="1">
    <citation type="submission" date="2019-04" db="EMBL/GenBank/DDBJ databases">
        <title>Bacillus sediminilitoris sp. nov., isolated from a tidal flat sediment on the East China Sea.</title>
        <authorList>
            <person name="Wei Y."/>
            <person name="Mao H."/>
            <person name="Fang J."/>
        </authorList>
    </citation>
    <scope>NUCLEOTIDE SEQUENCE [LARGE SCALE GENOMIC DNA]</scope>
    <source>
        <strain evidence="1 2">DSL-17</strain>
    </source>
</reference>
<organism evidence="1 2">
    <name type="scientific">Metabacillus sediminilitoris</name>
    <dbReference type="NCBI Taxonomy" id="2567941"/>
    <lineage>
        <taxon>Bacteria</taxon>
        <taxon>Bacillati</taxon>
        <taxon>Bacillota</taxon>
        <taxon>Bacilli</taxon>
        <taxon>Bacillales</taxon>
        <taxon>Bacillaceae</taxon>
        <taxon>Metabacillus</taxon>
    </lineage>
</organism>
<protein>
    <submittedName>
        <fullName evidence="1">Uncharacterized protein</fullName>
    </submittedName>
</protein>